<sequence length="336" mass="37209">MKKWFAIGLSLMLVLMLAACGQDKENKAGDSKKLKDVTIMLDWYPNAVHSFIYAAQEKGYFKKEGLNVKVQFPANPTDSLNLAAAGKVTLGLYYQPDVAMARANEDVPVKSVGAIVRSPLNRVVALKDSGITRPKDLEGKVVGYSGTPLSESVLKKMVKSDGGDPNKVKLVDVGFELNSSLISKKVDAVIGAYINHEVPLLHKKGYKTVDIDPSDYGVPSYYELVAVTGDQTWAKDSDTIKAFWRAATKGYEYTEKHPKDSLQILLDNQDKSNFPLEKDVETKSLNILLPKMKSEHGFGSQTKESWQSNVDWLKESGLIKKKPNVDEMFENIGESK</sequence>
<dbReference type="RefSeq" id="WP_013055596.1">
    <property type="nucleotide sequence ID" value="NZ_CATKPS010000011.1"/>
</dbReference>
<evidence type="ECO:0000259" key="2">
    <source>
        <dbReference type="Pfam" id="PF09084"/>
    </source>
</evidence>
<protein>
    <submittedName>
        <fullName evidence="3">ABC transporter substrate-binding protein</fullName>
    </submittedName>
</protein>
<dbReference type="Pfam" id="PF09084">
    <property type="entry name" value="NMT1"/>
    <property type="match status" value="1"/>
</dbReference>
<feature type="chain" id="PRO_5044380487" evidence="1">
    <location>
        <begin position="22"/>
        <end position="336"/>
    </location>
</feature>
<dbReference type="Proteomes" id="UP000220341">
    <property type="component" value="Unassembled WGS sequence"/>
</dbReference>
<dbReference type="Gene3D" id="3.40.190.10">
    <property type="entry name" value="Periplasmic binding protein-like II"/>
    <property type="match status" value="2"/>
</dbReference>
<accession>A0A2C0NWL3</accession>
<dbReference type="PANTHER" id="PTHR31528">
    <property type="entry name" value="4-AMINO-5-HYDROXYMETHYL-2-METHYLPYRIMIDINE PHOSPHATE SYNTHASE THI11-RELATED"/>
    <property type="match status" value="1"/>
</dbReference>
<organism evidence="3 4">
    <name type="scientific">Priestia megaterium</name>
    <name type="common">Bacillus megaterium</name>
    <dbReference type="NCBI Taxonomy" id="1404"/>
    <lineage>
        <taxon>Bacteria</taxon>
        <taxon>Bacillati</taxon>
        <taxon>Bacillota</taxon>
        <taxon>Bacilli</taxon>
        <taxon>Bacillales</taxon>
        <taxon>Bacillaceae</taxon>
        <taxon>Priestia</taxon>
    </lineage>
</organism>
<gene>
    <name evidence="3" type="ORF">CN497_14140</name>
</gene>
<keyword evidence="1" id="KW-0732">Signal</keyword>
<evidence type="ECO:0000256" key="1">
    <source>
        <dbReference type="SAM" id="SignalP"/>
    </source>
</evidence>
<dbReference type="InterPro" id="IPR027939">
    <property type="entry name" value="NMT1/THI5"/>
</dbReference>
<dbReference type="GO" id="GO:0009228">
    <property type="term" value="P:thiamine biosynthetic process"/>
    <property type="evidence" value="ECO:0007669"/>
    <property type="project" value="InterPro"/>
</dbReference>
<dbReference type="PROSITE" id="PS51257">
    <property type="entry name" value="PROKAR_LIPOPROTEIN"/>
    <property type="match status" value="1"/>
</dbReference>
<feature type="signal peptide" evidence="1">
    <location>
        <begin position="1"/>
        <end position="21"/>
    </location>
</feature>
<evidence type="ECO:0000313" key="4">
    <source>
        <dbReference type="Proteomes" id="UP000220341"/>
    </source>
</evidence>
<dbReference type="EMBL" id="NTYW01000014">
    <property type="protein sequence ID" value="PES37003.1"/>
    <property type="molecule type" value="Genomic_DNA"/>
</dbReference>
<dbReference type="InterPro" id="IPR015168">
    <property type="entry name" value="SsuA/THI5"/>
</dbReference>
<reference evidence="3 4" key="1">
    <citation type="submission" date="2017-09" db="EMBL/GenBank/DDBJ databases">
        <title>Large-scale bioinformatics analysis of Bacillus genomes uncovers conserved roles of natural products in bacterial physiology.</title>
        <authorList>
            <consortium name="Agbiome Team Llc"/>
            <person name="Bleich R.M."/>
            <person name="Kirk G.J."/>
            <person name="Santa Maria K.C."/>
            <person name="Allen S.E."/>
            <person name="Farag S."/>
            <person name="Shank E.A."/>
            <person name="Bowers A."/>
        </authorList>
    </citation>
    <scope>NUCLEOTIDE SEQUENCE [LARGE SCALE GENOMIC DNA]</scope>
    <source>
        <strain evidence="3 4">AFS003013</strain>
    </source>
</reference>
<dbReference type="PANTHER" id="PTHR31528:SF3">
    <property type="entry name" value="THIAMINE BIOSYNTHESIS PROTEIN HI_0357-RELATED"/>
    <property type="match status" value="1"/>
</dbReference>
<name>A0A2C0NWL3_PRIMG</name>
<feature type="domain" description="SsuA/THI5-like" evidence="2">
    <location>
        <begin position="46"/>
        <end position="260"/>
    </location>
</feature>
<comment type="caution">
    <text evidence="3">The sequence shown here is derived from an EMBL/GenBank/DDBJ whole genome shotgun (WGS) entry which is preliminary data.</text>
</comment>
<dbReference type="SUPFAM" id="SSF53850">
    <property type="entry name" value="Periplasmic binding protein-like II"/>
    <property type="match status" value="1"/>
</dbReference>
<evidence type="ECO:0000313" key="3">
    <source>
        <dbReference type="EMBL" id="PES37003.1"/>
    </source>
</evidence>
<dbReference type="AlphaFoldDB" id="A0A2C0NWL3"/>
<proteinExistence type="predicted"/>